<evidence type="ECO:0000313" key="2">
    <source>
        <dbReference type="EMBL" id="KKL70650.1"/>
    </source>
</evidence>
<comment type="caution">
    <text evidence="2">The sequence shown here is derived from an EMBL/GenBank/DDBJ whole genome shotgun (WGS) entry which is preliminary data.</text>
</comment>
<dbReference type="Pfam" id="PF01973">
    <property type="entry name" value="MptE-like"/>
    <property type="match status" value="1"/>
</dbReference>
<organism evidence="2">
    <name type="scientific">marine sediment metagenome</name>
    <dbReference type="NCBI Taxonomy" id="412755"/>
    <lineage>
        <taxon>unclassified sequences</taxon>
        <taxon>metagenomes</taxon>
        <taxon>ecological metagenomes</taxon>
    </lineage>
</organism>
<dbReference type="EMBL" id="LAZR01025837">
    <property type="protein sequence ID" value="KKL70650.1"/>
    <property type="molecule type" value="Genomic_DNA"/>
</dbReference>
<feature type="domain" description="6-hydroxymethylpterin diphosphokinase MptE-like" evidence="1">
    <location>
        <begin position="62"/>
        <end position="217"/>
    </location>
</feature>
<dbReference type="AlphaFoldDB" id="A0A0F9GMH7"/>
<evidence type="ECO:0000259" key="1">
    <source>
        <dbReference type="Pfam" id="PF01973"/>
    </source>
</evidence>
<sequence length="240" mass="27408">MPVNTQPREQMKYADLSDEKLEKAAGLIQIKGEHLGNTLNVEEEAIYSNIRHSIALGLPQVFPHQLAPYKVAIIGGGPSLEYFVEDIRERFWRGDKIIALNNTYNWLIDNNIRPSAVVMADSRDFMARFVERAVPDCKYFIASQCAPEVFAKVMDRETHIWHCCNDETEVDILDEYYLGHNYHPVAGGSTVALRAIGLMRMLGNRYMDLFGIDSCHMNGKHHAYEQPENDDEEVRSIVYA</sequence>
<name>A0A0F9GMH7_9ZZZZ</name>
<reference evidence="2" key="1">
    <citation type="journal article" date="2015" name="Nature">
        <title>Complex archaea that bridge the gap between prokaryotes and eukaryotes.</title>
        <authorList>
            <person name="Spang A."/>
            <person name="Saw J.H."/>
            <person name="Jorgensen S.L."/>
            <person name="Zaremba-Niedzwiedzka K."/>
            <person name="Martijn J."/>
            <person name="Lind A.E."/>
            <person name="van Eijk R."/>
            <person name="Schleper C."/>
            <person name="Guy L."/>
            <person name="Ettema T.J."/>
        </authorList>
    </citation>
    <scope>NUCLEOTIDE SEQUENCE</scope>
</reference>
<proteinExistence type="predicted"/>
<dbReference type="InterPro" id="IPR002826">
    <property type="entry name" value="MptE-like"/>
</dbReference>
<accession>A0A0F9GMH7</accession>
<feature type="non-terminal residue" evidence="2">
    <location>
        <position position="240"/>
    </location>
</feature>
<protein>
    <recommendedName>
        <fullName evidence="1">6-hydroxymethylpterin diphosphokinase MptE-like domain-containing protein</fullName>
    </recommendedName>
</protein>
<gene>
    <name evidence="2" type="ORF">LCGC14_2102810</name>
</gene>